<reference evidence="3" key="1">
    <citation type="journal article" date="2015" name="Proc. Natl. Acad. Sci. U.S.A.">
        <title>Genome sequence of the Asian Tiger mosquito, Aedes albopictus, reveals insights into its biology, genetics, and evolution.</title>
        <authorList>
            <person name="Chen X.G."/>
            <person name="Jiang X."/>
            <person name="Gu J."/>
            <person name="Xu M."/>
            <person name="Wu Y."/>
            <person name="Deng Y."/>
            <person name="Zhang C."/>
            <person name="Bonizzoni M."/>
            <person name="Dermauw W."/>
            <person name="Vontas J."/>
            <person name="Armbruster P."/>
            <person name="Huang X."/>
            <person name="Yang Y."/>
            <person name="Zhang H."/>
            <person name="He W."/>
            <person name="Peng H."/>
            <person name="Liu Y."/>
            <person name="Wu K."/>
            <person name="Chen J."/>
            <person name="Lirakis M."/>
            <person name="Topalis P."/>
            <person name="Van Leeuwen T."/>
            <person name="Hall A.B."/>
            <person name="Jiang X."/>
            <person name="Thorpe C."/>
            <person name="Mueller R.L."/>
            <person name="Sun C."/>
            <person name="Waterhouse R.M."/>
            <person name="Yan G."/>
            <person name="Tu Z.J."/>
            <person name="Fang X."/>
            <person name="James A.A."/>
        </authorList>
    </citation>
    <scope>NUCLEOTIDE SEQUENCE [LARGE SCALE GENOMIC DNA]</scope>
    <source>
        <strain evidence="3">Foshan</strain>
    </source>
</reference>
<evidence type="ECO:0000313" key="3">
    <source>
        <dbReference type="Proteomes" id="UP000069940"/>
    </source>
</evidence>
<dbReference type="RefSeq" id="XP_062703483.1">
    <property type="nucleotide sequence ID" value="XM_062847499.1"/>
</dbReference>
<name>A0ABM1ZHN6_AEDAL</name>
<organism evidence="2 3">
    <name type="scientific">Aedes albopictus</name>
    <name type="common">Asian tiger mosquito</name>
    <name type="synonym">Stegomyia albopicta</name>
    <dbReference type="NCBI Taxonomy" id="7160"/>
    <lineage>
        <taxon>Eukaryota</taxon>
        <taxon>Metazoa</taxon>
        <taxon>Ecdysozoa</taxon>
        <taxon>Arthropoda</taxon>
        <taxon>Hexapoda</taxon>
        <taxon>Insecta</taxon>
        <taxon>Pterygota</taxon>
        <taxon>Neoptera</taxon>
        <taxon>Endopterygota</taxon>
        <taxon>Diptera</taxon>
        <taxon>Nematocera</taxon>
        <taxon>Culicoidea</taxon>
        <taxon>Culicidae</taxon>
        <taxon>Culicinae</taxon>
        <taxon>Aedini</taxon>
        <taxon>Aedes</taxon>
        <taxon>Stegomyia</taxon>
    </lineage>
</organism>
<dbReference type="InterPro" id="IPR058912">
    <property type="entry name" value="HTH_animal"/>
</dbReference>
<proteinExistence type="predicted"/>
<sequence length="489" mass="55867">MTAPTNELSKFVAKVLQNSIVSKYNIKDSYSFCDYVNSIELPEGYILVSFDVVALFPSIPKSLMKQSIFKHWDEIKKNTPICLDLFWEVAEFCIDASYFMFEGAYYQQIFGTAMGNPLSPIIAEYVMEDLLDNAVAANTVVIPFLKKYVDDLFLALPLEKVEDVLNVFNQQNEHIQFTVEREENSRLPFLDMLLVRQENRTIKTEWYRKAIASGRFLNYHSGHPISMKMNVAFNFAKRVLRFSTNISLKQAKTIIFGLLRLNDYPSNIINRVIHRASGNPTNGTAMEVSSNENDQEEPTKTYYSLTNIHGLTQTITKTLRREFPNAHIASKQHTNIGSLLPTVKDRTPIEDRHNVIYQVDCADCDACYIGMTTQKLKARLSKHKSNMTKLQTLQNDGHTTEDAAIQAIMETTALVNHAALKNHTFKLGEARILDTTHKGRNLPILESCHINNTSNTINKRTDTDNLHIAYAGVLHWMKNFQQNRRTRNA</sequence>
<dbReference type="PANTHER" id="PTHR21301:SF10">
    <property type="entry name" value="REVERSE TRANSCRIPTASE DOMAIN-CONTAINING PROTEIN"/>
    <property type="match status" value="1"/>
</dbReference>
<dbReference type="EnsemblMetazoa" id="AALFPA23_018606.R27301">
    <property type="protein sequence ID" value="AALFPA23_018606.P27301"/>
    <property type="gene ID" value="AALFPA23_018606"/>
</dbReference>
<evidence type="ECO:0000313" key="2">
    <source>
        <dbReference type="EnsemblMetazoa" id="AALFPA23_018606.P27301"/>
    </source>
</evidence>
<dbReference type="Proteomes" id="UP000069940">
    <property type="component" value="Unassembled WGS sequence"/>
</dbReference>
<dbReference type="GeneID" id="134285938"/>
<keyword evidence="3" id="KW-1185">Reference proteome</keyword>
<accession>A0ABM1ZHN6</accession>
<dbReference type="InterPro" id="IPR000477">
    <property type="entry name" value="RT_dom"/>
</dbReference>
<dbReference type="PANTHER" id="PTHR21301">
    <property type="entry name" value="REVERSE TRANSCRIPTASE"/>
    <property type="match status" value="1"/>
</dbReference>
<protein>
    <recommendedName>
        <fullName evidence="1">Reverse transcriptase domain-containing protein</fullName>
    </recommendedName>
</protein>
<dbReference type="Pfam" id="PF26215">
    <property type="entry name" value="HTH_animal"/>
    <property type="match status" value="1"/>
</dbReference>
<reference evidence="2" key="2">
    <citation type="submission" date="2025-05" db="UniProtKB">
        <authorList>
            <consortium name="EnsemblMetazoa"/>
        </authorList>
    </citation>
    <scope>IDENTIFICATION</scope>
    <source>
        <strain evidence="2">Foshan</strain>
    </source>
</reference>
<feature type="domain" description="Reverse transcriptase" evidence="1">
    <location>
        <begin position="1"/>
        <end position="211"/>
    </location>
</feature>
<evidence type="ECO:0000259" key="1">
    <source>
        <dbReference type="PROSITE" id="PS50878"/>
    </source>
</evidence>
<dbReference type="PROSITE" id="PS50878">
    <property type="entry name" value="RT_POL"/>
    <property type="match status" value="1"/>
</dbReference>